<dbReference type="InterPro" id="IPR011010">
    <property type="entry name" value="DNA_brk_join_enz"/>
</dbReference>
<dbReference type="GO" id="GO:0015074">
    <property type="term" value="P:DNA integration"/>
    <property type="evidence" value="ECO:0007669"/>
    <property type="project" value="InterPro"/>
</dbReference>
<proteinExistence type="predicted"/>
<name>A0A974NHU4_9GAMM</name>
<dbReference type="GO" id="GO:0003677">
    <property type="term" value="F:DNA binding"/>
    <property type="evidence" value="ECO:0007669"/>
    <property type="project" value="InterPro"/>
</dbReference>
<dbReference type="KEGG" id="eaz:JHT90_01975"/>
<dbReference type="PROSITE" id="PS51898">
    <property type="entry name" value="TYR_RECOMBINASE"/>
    <property type="match status" value="1"/>
</dbReference>
<keyword evidence="1" id="KW-0233">DNA recombination</keyword>
<evidence type="ECO:0000256" key="1">
    <source>
        <dbReference type="ARBA" id="ARBA00023172"/>
    </source>
</evidence>
<protein>
    <submittedName>
        <fullName evidence="3">Site-specific integrase</fullName>
    </submittedName>
</protein>
<dbReference type="GO" id="GO:0006310">
    <property type="term" value="P:DNA recombination"/>
    <property type="evidence" value="ECO:0007669"/>
    <property type="project" value="UniProtKB-KW"/>
</dbReference>
<evidence type="ECO:0000259" key="2">
    <source>
        <dbReference type="PROSITE" id="PS51898"/>
    </source>
</evidence>
<organism evidence="3 4">
    <name type="scientific">Entomomonas asaccharolytica</name>
    <dbReference type="NCBI Taxonomy" id="2785331"/>
    <lineage>
        <taxon>Bacteria</taxon>
        <taxon>Pseudomonadati</taxon>
        <taxon>Pseudomonadota</taxon>
        <taxon>Gammaproteobacteria</taxon>
        <taxon>Pseudomonadales</taxon>
        <taxon>Pseudomonadaceae</taxon>
        <taxon>Entomomonas</taxon>
    </lineage>
</organism>
<feature type="domain" description="Tyr recombinase" evidence="2">
    <location>
        <begin position="95"/>
        <end position="279"/>
    </location>
</feature>
<dbReference type="CDD" id="cd00397">
    <property type="entry name" value="DNA_BRE_C"/>
    <property type="match status" value="1"/>
</dbReference>
<dbReference type="Proteomes" id="UP000595278">
    <property type="component" value="Chromosome"/>
</dbReference>
<accession>A0A974NHU4</accession>
<dbReference type="EMBL" id="CP067393">
    <property type="protein sequence ID" value="QQP87105.1"/>
    <property type="molecule type" value="Genomic_DNA"/>
</dbReference>
<keyword evidence="4" id="KW-1185">Reference proteome</keyword>
<evidence type="ECO:0000313" key="4">
    <source>
        <dbReference type="Proteomes" id="UP000595278"/>
    </source>
</evidence>
<gene>
    <name evidence="3" type="ORF">JHT90_01975</name>
</gene>
<dbReference type="AlphaFoldDB" id="A0A974NHU4"/>
<dbReference type="InterPro" id="IPR002104">
    <property type="entry name" value="Integrase_catalytic"/>
</dbReference>
<sequence length="279" mass="31468">MKQLQGSIVRSIGSVRNYEGALKQVAQYCIDSRISLRQLTPAMALVYLEQRAEDVGQKTLDMERQAIQLMMQQVSHLLEPDKRLPVIKSEYTQVLNSRAYSQAQVELIVEAQSPANAMATELAYSSGLRAHELFTLLPATERIADTRPALASKFVGREGVLYTVQGKGGLIREVVIPYHLANRLEELRLAEPITITDRHIHYQQHYGINGGNRWSSSFSTASKRALGWSNGAHGLRHSYAKRRMVELQVHCGLNREQALQTVSQEMGHFRPSITEVYLR</sequence>
<dbReference type="SUPFAM" id="SSF56349">
    <property type="entry name" value="DNA breaking-rejoining enzymes"/>
    <property type="match status" value="1"/>
</dbReference>
<reference evidence="3 4" key="1">
    <citation type="submission" date="2021-01" db="EMBL/GenBank/DDBJ databases">
        <title>Entomomonas sp. F2A isolated from a house cricket (Acheta domesticus).</title>
        <authorList>
            <person name="Spergser J."/>
            <person name="Busse H.-J."/>
        </authorList>
    </citation>
    <scope>NUCLEOTIDE SEQUENCE [LARGE SCALE GENOMIC DNA]</scope>
    <source>
        <strain evidence="3 4">F2A</strain>
    </source>
</reference>
<dbReference type="Gene3D" id="1.10.443.10">
    <property type="entry name" value="Intergrase catalytic core"/>
    <property type="match status" value="1"/>
</dbReference>
<dbReference type="InterPro" id="IPR013762">
    <property type="entry name" value="Integrase-like_cat_sf"/>
</dbReference>
<evidence type="ECO:0000313" key="3">
    <source>
        <dbReference type="EMBL" id="QQP87105.1"/>
    </source>
</evidence>